<comment type="subcellular location">
    <subcellularLocation>
        <location evidence="1">Nucleus</location>
    </subcellularLocation>
</comment>
<dbReference type="InterPro" id="IPR002999">
    <property type="entry name" value="Tudor"/>
</dbReference>
<dbReference type="CDD" id="cd20446">
    <property type="entry name" value="Tudor_SpSPF30-like"/>
    <property type="match status" value="1"/>
</dbReference>
<evidence type="ECO:0000313" key="5">
    <source>
        <dbReference type="EMBL" id="KAL0638762.1"/>
    </source>
</evidence>
<evidence type="ECO:0000256" key="1">
    <source>
        <dbReference type="ARBA" id="ARBA00004123"/>
    </source>
</evidence>
<dbReference type="SUPFAM" id="SSF63748">
    <property type="entry name" value="Tudor/PWWP/MBT"/>
    <property type="match status" value="1"/>
</dbReference>
<feature type="region of interest" description="Disordered" evidence="3">
    <location>
        <begin position="242"/>
        <end position="281"/>
    </location>
</feature>
<organism evidence="5 6">
    <name type="scientific">Discina gigas</name>
    <dbReference type="NCBI Taxonomy" id="1032678"/>
    <lineage>
        <taxon>Eukaryota</taxon>
        <taxon>Fungi</taxon>
        <taxon>Dikarya</taxon>
        <taxon>Ascomycota</taxon>
        <taxon>Pezizomycotina</taxon>
        <taxon>Pezizomycetes</taxon>
        <taxon>Pezizales</taxon>
        <taxon>Discinaceae</taxon>
        <taxon>Discina</taxon>
    </lineage>
</organism>
<reference evidence="5 6" key="1">
    <citation type="submission" date="2024-02" db="EMBL/GenBank/DDBJ databases">
        <title>Discinaceae phylogenomics.</title>
        <authorList>
            <person name="Dirks A.C."/>
            <person name="James T.Y."/>
        </authorList>
    </citation>
    <scope>NUCLEOTIDE SEQUENCE [LARGE SCALE GENOMIC DNA]</scope>
    <source>
        <strain evidence="5 6">ACD0624</strain>
    </source>
</reference>
<protein>
    <recommendedName>
        <fullName evidence="4">Tudor domain-containing protein</fullName>
    </recommendedName>
</protein>
<evidence type="ECO:0000313" key="6">
    <source>
        <dbReference type="Proteomes" id="UP001447188"/>
    </source>
</evidence>
<accession>A0ABR3GS83</accession>
<dbReference type="PANTHER" id="PTHR46297">
    <property type="entry name" value="ZINC FINGER CCCH-TYPE WITH G PATCH DOMAIN-CONTAINING PROTEIN"/>
    <property type="match status" value="1"/>
</dbReference>
<sequence>MSDAELKEYKLQLESVEAALKADPDNAELSTLVTELREMIEVLAEVQPPAAPANNYPSSPYGSNNASRRDTPATPVEGGAGSGSSIYTVGDNVLARWTSGDNQLYPARITSVMGSQKNPVYIVKFTQYNATETLHPQHIKPANNANKKRKLESDPINNASTTPTSTSNGAIISQPATINAELAEANKRKSTETLDGPQKPAKAGRKIAQNKVLEDGKKKWQNFAQKGVKGKVGKAKKIGESSMFRTPDGVHGRVGFTGSGQPMRKDATRGKHIYQHGEEEE</sequence>
<keyword evidence="6" id="KW-1185">Reference proteome</keyword>
<evidence type="ECO:0000256" key="2">
    <source>
        <dbReference type="ARBA" id="ARBA00023242"/>
    </source>
</evidence>
<dbReference type="SMART" id="SM00333">
    <property type="entry name" value="TUDOR"/>
    <property type="match status" value="1"/>
</dbReference>
<feature type="domain" description="Tudor" evidence="4">
    <location>
        <begin position="85"/>
        <end position="147"/>
    </location>
</feature>
<feature type="region of interest" description="Disordered" evidence="3">
    <location>
        <begin position="140"/>
        <end position="172"/>
    </location>
</feature>
<evidence type="ECO:0000256" key="3">
    <source>
        <dbReference type="SAM" id="MobiDB-lite"/>
    </source>
</evidence>
<proteinExistence type="predicted"/>
<evidence type="ECO:0000259" key="4">
    <source>
        <dbReference type="SMART" id="SM00333"/>
    </source>
</evidence>
<dbReference type="Gene3D" id="2.30.30.140">
    <property type="match status" value="1"/>
</dbReference>
<dbReference type="EMBL" id="JBBBZM010000018">
    <property type="protein sequence ID" value="KAL0638762.1"/>
    <property type="molecule type" value="Genomic_DNA"/>
</dbReference>
<feature type="compositionally biased region" description="Low complexity" evidence="3">
    <location>
        <begin position="157"/>
        <end position="168"/>
    </location>
</feature>
<keyword evidence="2" id="KW-0539">Nucleus</keyword>
<feature type="region of interest" description="Disordered" evidence="3">
    <location>
        <begin position="185"/>
        <end position="205"/>
    </location>
</feature>
<feature type="compositionally biased region" description="Low complexity" evidence="3">
    <location>
        <begin position="52"/>
        <end position="66"/>
    </location>
</feature>
<dbReference type="Pfam" id="PF18115">
    <property type="entry name" value="Tudor_3"/>
    <property type="match status" value="1"/>
</dbReference>
<dbReference type="Proteomes" id="UP001447188">
    <property type="component" value="Unassembled WGS sequence"/>
</dbReference>
<dbReference type="InterPro" id="IPR041297">
    <property type="entry name" value="Crb2_Tudor"/>
</dbReference>
<gene>
    <name evidence="5" type="ORF">Q9L58_002186</name>
</gene>
<feature type="region of interest" description="Disordered" evidence="3">
    <location>
        <begin position="49"/>
        <end position="83"/>
    </location>
</feature>
<dbReference type="PANTHER" id="PTHR46297:SF2">
    <property type="entry name" value="TUDOR DOMAIN-CONTAINING PROTEIN"/>
    <property type="match status" value="1"/>
</dbReference>
<name>A0ABR3GS83_9PEZI</name>
<comment type="caution">
    <text evidence="5">The sequence shown here is derived from an EMBL/GenBank/DDBJ whole genome shotgun (WGS) entry which is preliminary data.</text>
</comment>